<dbReference type="SUPFAM" id="SSF53244">
    <property type="entry name" value="MurD-like peptide ligases, peptide-binding domain"/>
    <property type="match status" value="1"/>
</dbReference>
<evidence type="ECO:0000259" key="15">
    <source>
        <dbReference type="Pfam" id="PF01225"/>
    </source>
</evidence>
<accession>A0A1N7KQL5</accession>
<comment type="pathway">
    <text evidence="2 14">Cell wall biogenesis; peptidoglycan biosynthesis.</text>
</comment>
<dbReference type="Pfam" id="PF08245">
    <property type="entry name" value="Mur_ligase_M"/>
    <property type="match status" value="1"/>
</dbReference>
<dbReference type="HAMAP" id="MF_00046">
    <property type="entry name" value="MurC"/>
    <property type="match status" value="1"/>
</dbReference>
<evidence type="ECO:0000256" key="9">
    <source>
        <dbReference type="ARBA" id="ARBA00022960"/>
    </source>
</evidence>
<feature type="domain" description="Mur ligase N-terminal catalytic" evidence="15">
    <location>
        <begin position="9"/>
        <end position="106"/>
    </location>
</feature>
<comment type="similarity">
    <text evidence="14">Belongs to the MurCDEF family.</text>
</comment>
<evidence type="ECO:0000256" key="10">
    <source>
        <dbReference type="ARBA" id="ARBA00022984"/>
    </source>
</evidence>
<organism evidence="18 19">
    <name type="scientific">Alicyclobacillus vulcanalis</name>
    <dbReference type="NCBI Taxonomy" id="252246"/>
    <lineage>
        <taxon>Bacteria</taxon>
        <taxon>Bacillati</taxon>
        <taxon>Bacillota</taxon>
        <taxon>Bacilli</taxon>
        <taxon>Bacillales</taxon>
        <taxon>Alicyclobacillaceae</taxon>
        <taxon>Alicyclobacillus</taxon>
    </lineage>
</organism>
<proteinExistence type="inferred from homology"/>
<evidence type="ECO:0000259" key="16">
    <source>
        <dbReference type="Pfam" id="PF02875"/>
    </source>
</evidence>
<dbReference type="SUPFAM" id="SSF51984">
    <property type="entry name" value="MurCD N-terminal domain"/>
    <property type="match status" value="1"/>
</dbReference>
<dbReference type="InterPro" id="IPR050061">
    <property type="entry name" value="MurCDEF_pg_biosynth"/>
</dbReference>
<evidence type="ECO:0000256" key="2">
    <source>
        <dbReference type="ARBA" id="ARBA00004752"/>
    </source>
</evidence>
<evidence type="ECO:0000313" key="19">
    <source>
        <dbReference type="Proteomes" id="UP000186156"/>
    </source>
</evidence>
<name>A0A1N7KQL5_9BACL</name>
<evidence type="ECO:0000256" key="12">
    <source>
        <dbReference type="ARBA" id="ARBA00023316"/>
    </source>
</evidence>
<dbReference type="AlphaFoldDB" id="A0A1N7KQL5"/>
<feature type="domain" description="Mur ligase central" evidence="17">
    <location>
        <begin position="112"/>
        <end position="292"/>
    </location>
</feature>
<reference evidence="19" key="1">
    <citation type="submission" date="2017-01" db="EMBL/GenBank/DDBJ databases">
        <authorList>
            <person name="Varghese N."/>
            <person name="Submissions S."/>
        </authorList>
    </citation>
    <scope>NUCLEOTIDE SEQUENCE [LARGE SCALE GENOMIC DNA]</scope>
    <source>
        <strain evidence="19">DSM 16176</strain>
    </source>
</reference>
<dbReference type="InterPro" id="IPR036615">
    <property type="entry name" value="Mur_ligase_C_dom_sf"/>
</dbReference>
<feature type="domain" description="Mur ligase C-terminal" evidence="16">
    <location>
        <begin position="314"/>
        <end position="444"/>
    </location>
</feature>
<dbReference type="STRING" id="252246.SAMN05421799_102116"/>
<evidence type="ECO:0000256" key="11">
    <source>
        <dbReference type="ARBA" id="ARBA00023306"/>
    </source>
</evidence>
<dbReference type="Gene3D" id="3.40.50.720">
    <property type="entry name" value="NAD(P)-binding Rossmann-like Domain"/>
    <property type="match status" value="1"/>
</dbReference>
<keyword evidence="11 14" id="KW-0131">Cell cycle</keyword>
<evidence type="ECO:0000256" key="5">
    <source>
        <dbReference type="ARBA" id="ARBA00022598"/>
    </source>
</evidence>
<dbReference type="GO" id="GO:0071555">
    <property type="term" value="P:cell wall organization"/>
    <property type="evidence" value="ECO:0007669"/>
    <property type="project" value="UniProtKB-KW"/>
</dbReference>
<keyword evidence="4 14" id="KW-0963">Cytoplasm</keyword>
<dbReference type="EC" id="6.3.2.8" evidence="3 14"/>
<dbReference type="Pfam" id="PF02875">
    <property type="entry name" value="Mur_ligase_C"/>
    <property type="match status" value="1"/>
</dbReference>
<dbReference type="GO" id="GO:0008360">
    <property type="term" value="P:regulation of cell shape"/>
    <property type="evidence" value="ECO:0007669"/>
    <property type="project" value="UniProtKB-KW"/>
</dbReference>
<evidence type="ECO:0000256" key="7">
    <source>
        <dbReference type="ARBA" id="ARBA00022741"/>
    </source>
</evidence>
<sequence length="466" mass="50680">MRRVRGTEHVHFVGIGGYGMSAIARVMLDLGYRVSGSDVSRHELTEKLASRGATVYYGHRPEHVDGADIVVHSTAVKQDNVELEAARARNIPVIHRSEMLARLMDDRVGIAVTGAHGKTTTTSMIAFAMEQNGLDPTFVVGGVVADLGDNAKAGQGPFVVAEADESDGSFLHYRPTIAVVTNVEADHLEHYDGKFENLVRAYETFIRQIPAEGLLVMSADDAKLRELKSAARCRVITYGFAEDADITARSVNLGDRASRSDVFIRGDRVGTLQLALPGKHNVLNALAAIAVCMEVGLTFEAVAEALSRFHGAKRRFQVVADVGGVLIVDDYAHHPTEIRATIAAARSTGRRIVAVFQPQRYTRTFFLFEEFTKAFDEADEVILCDIYSPAGERKIDGVSAARLAGEIARTSNPNTRYLPTHDDVIAYLAQTVRPGDLVLTMGAGDVWKVAKGLANILQVPERQALV</sequence>
<dbReference type="PANTHER" id="PTHR43445">
    <property type="entry name" value="UDP-N-ACETYLMURAMATE--L-ALANINE LIGASE-RELATED"/>
    <property type="match status" value="1"/>
</dbReference>
<dbReference type="InterPro" id="IPR013221">
    <property type="entry name" value="Mur_ligase_cen"/>
</dbReference>
<dbReference type="NCBIfam" id="TIGR01082">
    <property type="entry name" value="murC"/>
    <property type="match status" value="1"/>
</dbReference>
<gene>
    <name evidence="14" type="primary">murC</name>
    <name evidence="18" type="ORF">SAMN05421799_102116</name>
</gene>
<dbReference type="InterPro" id="IPR036565">
    <property type="entry name" value="Mur-like_cat_sf"/>
</dbReference>
<dbReference type="Gene3D" id="3.40.1190.10">
    <property type="entry name" value="Mur-like, catalytic domain"/>
    <property type="match status" value="1"/>
</dbReference>
<keyword evidence="7 14" id="KW-0547">Nucleotide-binding</keyword>
<feature type="binding site" evidence="14">
    <location>
        <begin position="114"/>
        <end position="120"/>
    </location>
    <ligand>
        <name>ATP</name>
        <dbReference type="ChEBI" id="CHEBI:30616"/>
    </ligand>
</feature>
<comment type="function">
    <text evidence="14">Cell wall formation.</text>
</comment>
<keyword evidence="10 14" id="KW-0573">Peptidoglycan synthesis</keyword>
<evidence type="ECO:0000259" key="17">
    <source>
        <dbReference type="Pfam" id="PF08245"/>
    </source>
</evidence>
<evidence type="ECO:0000256" key="8">
    <source>
        <dbReference type="ARBA" id="ARBA00022840"/>
    </source>
</evidence>
<dbReference type="UniPathway" id="UPA00219"/>
<evidence type="ECO:0000313" key="18">
    <source>
        <dbReference type="EMBL" id="SIS63888.1"/>
    </source>
</evidence>
<protein>
    <recommendedName>
        <fullName evidence="3 14">UDP-N-acetylmuramate--L-alanine ligase</fullName>
        <ecNumber evidence="3 14">6.3.2.8</ecNumber>
    </recommendedName>
    <alternativeName>
        <fullName evidence="14">UDP-N-acetylmuramoyl-L-alanine synthetase</fullName>
    </alternativeName>
</protein>
<dbReference type="InterPro" id="IPR004101">
    <property type="entry name" value="Mur_ligase_C"/>
</dbReference>
<dbReference type="GO" id="GO:0051301">
    <property type="term" value="P:cell division"/>
    <property type="evidence" value="ECO:0007669"/>
    <property type="project" value="UniProtKB-KW"/>
</dbReference>
<dbReference type="Pfam" id="PF01225">
    <property type="entry name" value="Mur_ligase"/>
    <property type="match status" value="1"/>
</dbReference>
<evidence type="ECO:0000256" key="1">
    <source>
        <dbReference type="ARBA" id="ARBA00004496"/>
    </source>
</evidence>
<comment type="subcellular location">
    <subcellularLocation>
        <location evidence="1 14">Cytoplasm</location>
    </subcellularLocation>
</comment>
<dbReference type="EMBL" id="FTOO01000002">
    <property type="protein sequence ID" value="SIS63888.1"/>
    <property type="molecule type" value="Genomic_DNA"/>
</dbReference>
<dbReference type="Gene3D" id="3.90.190.20">
    <property type="entry name" value="Mur ligase, C-terminal domain"/>
    <property type="match status" value="1"/>
</dbReference>
<comment type="catalytic activity">
    <reaction evidence="13 14">
        <text>UDP-N-acetyl-alpha-D-muramate + L-alanine + ATP = UDP-N-acetyl-alpha-D-muramoyl-L-alanine + ADP + phosphate + H(+)</text>
        <dbReference type="Rhea" id="RHEA:23372"/>
        <dbReference type="ChEBI" id="CHEBI:15378"/>
        <dbReference type="ChEBI" id="CHEBI:30616"/>
        <dbReference type="ChEBI" id="CHEBI:43474"/>
        <dbReference type="ChEBI" id="CHEBI:57972"/>
        <dbReference type="ChEBI" id="CHEBI:70757"/>
        <dbReference type="ChEBI" id="CHEBI:83898"/>
        <dbReference type="ChEBI" id="CHEBI:456216"/>
        <dbReference type="EC" id="6.3.2.8"/>
    </reaction>
</comment>
<evidence type="ECO:0000256" key="3">
    <source>
        <dbReference type="ARBA" id="ARBA00012211"/>
    </source>
</evidence>
<evidence type="ECO:0000256" key="14">
    <source>
        <dbReference type="HAMAP-Rule" id="MF_00046"/>
    </source>
</evidence>
<evidence type="ECO:0000256" key="13">
    <source>
        <dbReference type="ARBA" id="ARBA00047833"/>
    </source>
</evidence>
<dbReference type="PANTHER" id="PTHR43445:SF3">
    <property type="entry name" value="UDP-N-ACETYLMURAMATE--L-ALANINE LIGASE"/>
    <property type="match status" value="1"/>
</dbReference>
<dbReference type="GO" id="GO:0005524">
    <property type="term" value="F:ATP binding"/>
    <property type="evidence" value="ECO:0007669"/>
    <property type="project" value="UniProtKB-UniRule"/>
</dbReference>
<keyword evidence="5 14" id="KW-0436">Ligase</keyword>
<dbReference type="Proteomes" id="UP000186156">
    <property type="component" value="Unassembled WGS sequence"/>
</dbReference>
<dbReference type="SUPFAM" id="SSF53623">
    <property type="entry name" value="MurD-like peptide ligases, catalytic domain"/>
    <property type="match status" value="1"/>
</dbReference>
<dbReference type="GO" id="GO:0005737">
    <property type="term" value="C:cytoplasm"/>
    <property type="evidence" value="ECO:0007669"/>
    <property type="project" value="UniProtKB-SubCell"/>
</dbReference>
<evidence type="ECO:0000256" key="4">
    <source>
        <dbReference type="ARBA" id="ARBA00022490"/>
    </source>
</evidence>
<dbReference type="InterPro" id="IPR000713">
    <property type="entry name" value="Mur_ligase_N"/>
</dbReference>
<keyword evidence="8 14" id="KW-0067">ATP-binding</keyword>
<keyword evidence="19" id="KW-1185">Reference proteome</keyword>
<evidence type="ECO:0000256" key="6">
    <source>
        <dbReference type="ARBA" id="ARBA00022618"/>
    </source>
</evidence>
<dbReference type="GO" id="GO:0008763">
    <property type="term" value="F:UDP-N-acetylmuramate-L-alanine ligase activity"/>
    <property type="evidence" value="ECO:0007669"/>
    <property type="project" value="UniProtKB-UniRule"/>
</dbReference>
<dbReference type="InterPro" id="IPR005758">
    <property type="entry name" value="UDP-N-AcMur_Ala_ligase_MurC"/>
</dbReference>
<dbReference type="GO" id="GO:0009252">
    <property type="term" value="P:peptidoglycan biosynthetic process"/>
    <property type="evidence" value="ECO:0007669"/>
    <property type="project" value="UniProtKB-UniRule"/>
</dbReference>
<keyword evidence="6 14" id="KW-0132">Cell division</keyword>
<keyword evidence="9 14" id="KW-0133">Cell shape</keyword>
<keyword evidence="12 14" id="KW-0961">Cell wall biogenesis/degradation</keyword>